<feature type="domain" description="Rhodanese" evidence="2">
    <location>
        <begin position="47"/>
        <end position="136"/>
    </location>
</feature>
<dbReference type="SMART" id="SM00450">
    <property type="entry name" value="RHOD"/>
    <property type="match status" value="1"/>
</dbReference>
<dbReference type="Pfam" id="PF00581">
    <property type="entry name" value="Rhodanese"/>
    <property type="match status" value="1"/>
</dbReference>
<dbReference type="Gene3D" id="3.40.250.10">
    <property type="entry name" value="Rhodanese-like domain"/>
    <property type="match status" value="1"/>
</dbReference>
<keyword evidence="5" id="KW-1185">Reference proteome</keyword>
<reference evidence="5 6" key="1">
    <citation type="submission" date="2019-11" db="EMBL/GenBank/DDBJ databases">
        <authorList>
            <person name="Holert J."/>
        </authorList>
    </citation>
    <scope>NUCLEOTIDE SEQUENCE [LARGE SCALE GENOMIC DNA]</scope>
    <source>
        <strain evidence="4">BC3_2A</strain>
        <strain evidence="3">SB11_1A</strain>
    </source>
</reference>
<protein>
    <recommendedName>
        <fullName evidence="2">Rhodanese domain-containing protein</fullName>
    </recommendedName>
</protein>
<evidence type="ECO:0000313" key="4">
    <source>
        <dbReference type="EMBL" id="CAA0086606.1"/>
    </source>
</evidence>
<evidence type="ECO:0000259" key="2">
    <source>
        <dbReference type="PROSITE" id="PS50206"/>
    </source>
</evidence>
<dbReference type="PANTHER" id="PTHR43031:SF18">
    <property type="entry name" value="RHODANESE-RELATED SULFURTRANSFERASES"/>
    <property type="match status" value="1"/>
</dbReference>
<feature type="transmembrane region" description="Helical" evidence="1">
    <location>
        <begin position="12"/>
        <end position="28"/>
    </location>
</feature>
<organism evidence="3 5">
    <name type="scientific">Zhongshania aliphaticivorans</name>
    <dbReference type="NCBI Taxonomy" id="1470434"/>
    <lineage>
        <taxon>Bacteria</taxon>
        <taxon>Pseudomonadati</taxon>
        <taxon>Pseudomonadota</taxon>
        <taxon>Gammaproteobacteria</taxon>
        <taxon>Cellvibrionales</taxon>
        <taxon>Spongiibacteraceae</taxon>
        <taxon>Zhongshania</taxon>
    </lineage>
</organism>
<sequence>MEKLIPFLAEQWILISALISCLLLLNFHETRRAGKSITPQQMVSLLNQQGAVIVDLRDKAEYAKGHILDSVNMPFAKLDKEMDSLADKEKPVVLVCKLGQHSSAAGKKLGAKGYTQVHRLKGGIGEWQAMQMPLVK</sequence>
<dbReference type="PANTHER" id="PTHR43031">
    <property type="entry name" value="FAD-DEPENDENT OXIDOREDUCTASE"/>
    <property type="match status" value="1"/>
</dbReference>
<proteinExistence type="predicted"/>
<dbReference type="InterPro" id="IPR050229">
    <property type="entry name" value="GlpE_sulfurtransferase"/>
</dbReference>
<evidence type="ECO:0000313" key="3">
    <source>
        <dbReference type="EMBL" id="CAA0078605.1"/>
    </source>
</evidence>
<dbReference type="Proteomes" id="UP000439591">
    <property type="component" value="Unassembled WGS sequence"/>
</dbReference>
<dbReference type="AlphaFoldDB" id="A0A5S9MP42"/>
<dbReference type="OrthoDB" id="9808735at2"/>
<evidence type="ECO:0000313" key="5">
    <source>
        <dbReference type="Proteomes" id="UP000435877"/>
    </source>
</evidence>
<dbReference type="EMBL" id="CACSIM010000001">
    <property type="protein sequence ID" value="CAA0086606.1"/>
    <property type="molecule type" value="Genomic_DNA"/>
</dbReference>
<keyword evidence="1" id="KW-0472">Membrane</keyword>
<keyword evidence="1" id="KW-1133">Transmembrane helix</keyword>
<accession>A0A5S9MP42</accession>
<keyword evidence="1" id="KW-0812">Transmembrane</keyword>
<name>A0A5S9MP42_9GAMM</name>
<dbReference type="PROSITE" id="PS51257">
    <property type="entry name" value="PROKAR_LIPOPROTEIN"/>
    <property type="match status" value="1"/>
</dbReference>
<dbReference type="EMBL" id="CACSIK010000001">
    <property type="protein sequence ID" value="CAA0078605.1"/>
    <property type="molecule type" value="Genomic_DNA"/>
</dbReference>
<dbReference type="SUPFAM" id="SSF52821">
    <property type="entry name" value="Rhodanese/Cell cycle control phosphatase"/>
    <property type="match status" value="1"/>
</dbReference>
<dbReference type="Proteomes" id="UP000435877">
    <property type="component" value="Unassembled WGS sequence"/>
</dbReference>
<dbReference type="CDD" id="cd00158">
    <property type="entry name" value="RHOD"/>
    <property type="match status" value="1"/>
</dbReference>
<evidence type="ECO:0000256" key="1">
    <source>
        <dbReference type="SAM" id="Phobius"/>
    </source>
</evidence>
<dbReference type="InterPro" id="IPR036873">
    <property type="entry name" value="Rhodanese-like_dom_sf"/>
</dbReference>
<evidence type="ECO:0000313" key="6">
    <source>
        <dbReference type="Proteomes" id="UP000439591"/>
    </source>
</evidence>
<gene>
    <name evidence="3" type="primary">yibN</name>
    <name evidence="3" type="ORF">IHBHHGIJ_00014</name>
    <name evidence="4" type="ORF">KFEGEMFD_01134</name>
</gene>
<dbReference type="InterPro" id="IPR001763">
    <property type="entry name" value="Rhodanese-like_dom"/>
</dbReference>
<dbReference type="RefSeq" id="WP_159266745.1">
    <property type="nucleotide sequence ID" value="NZ_CACSIK010000001.1"/>
</dbReference>
<dbReference type="PROSITE" id="PS50206">
    <property type="entry name" value="RHODANESE_3"/>
    <property type="match status" value="1"/>
</dbReference>